<keyword evidence="1" id="KW-0472">Membrane</keyword>
<evidence type="ECO:0000256" key="1">
    <source>
        <dbReference type="SAM" id="Phobius"/>
    </source>
</evidence>
<organism evidence="2 3">
    <name type="scientific">Modestobacter roseus</name>
    <dbReference type="NCBI Taxonomy" id="1181884"/>
    <lineage>
        <taxon>Bacteria</taxon>
        <taxon>Bacillati</taxon>
        <taxon>Actinomycetota</taxon>
        <taxon>Actinomycetes</taxon>
        <taxon>Geodermatophilales</taxon>
        <taxon>Geodermatophilaceae</taxon>
        <taxon>Modestobacter</taxon>
    </lineage>
</organism>
<reference evidence="2 3" key="1">
    <citation type="submission" date="2019-07" db="EMBL/GenBank/DDBJ databases">
        <title>R&amp;d 2014.</title>
        <authorList>
            <person name="Klenk H.-P."/>
        </authorList>
    </citation>
    <scope>NUCLEOTIDE SEQUENCE [LARGE SCALE GENOMIC DNA]</scope>
    <source>
        <strain evidence="2 3">DSM 45764</strain>
    </source>
</reference>
<comment type="caution">
    <text evidence="2">The sequence shown here is derived from an EMBL/GenBank/DDBJ whole genome shotgun (WGS) entry which is preliminary data.</text>
</comment>
<protein>
    <submittedName>
        <fullName evidence="2">Uncharacterized protein</fullName>
    </submittedName>
</protein>
<sequence>MTRTQPVPTRTGPTGIVRAVQATAALSVLALLWQSVTAGQLLTEPQDPALHGAGAIALHIATGLLLIATVLHVRAGGARWPAVLAAAVFVATFVQAAVGSDGNMAAHVPGALVVTVGVVWLTAWAFRRQPAA</sequence>
<evidence type="ECO:0000313" key="2">
    <source>
        <dbReference type="EMBL" id="TWH75536.1"/>
    </source>
</evidence>
<dbReference type="Proteomes" id="UP000321490">
    <property type="component" value="Unassembled WGS sequence"/>
</dbReference>
<feature type="transmembrane region" description="Helical" evidence="1">
    <location>
        <begin position="104"/>
        <end position="126"/>
    </location>
</feature>
<dbReference type="OrthoDB" id="5196101at2"/>
<dbReference type="RefSeq" id="WP_153360428.1">
    <property type="nucleotide sequence ID" value="NZ_JABGDC010000081.1"/>
</dbReference>
<dbReference type="AlphaFoldDB" id="A0A562IXE4"/>
<evidence type="ECO:0000313" key="3">
    <source>
        <dbReference type="Proteomes" id="UP000321490"/>
    </source>
</evidence>
<proteinExistence type="predicted"/>
<keyword evidence="1" id="KW-1133">Transmembrane helix</keyword>
<accession>A0A562IXE4</accession>
<gene>
    <name evidence="2" type="ORF">JD78_04098</name>
</gene>
<keyword evidence="1" id="KW-0812">Transmembrane</keyword>
<name>A0A562IXE4_9ACTN</name>
<feature type="transmembrane region" description="Helical" evidence="1">
    <location>
        <begin position="80"/>
        <end position="98"/>
    </location>
</feature>
<dbReference type="EMBL" id="VLKF01000001">
    <property type="protein sequence ID" value="TWH75536.1"/>
    <property type="molecule type" value="Genomic_DNA"/>
</dbReference>
<keyword evidence="3" id="KW-1185">Reference proteome</keyword>
<feature type="transmembrane region" description="Helical" evidence="1">
    <location>
        <begin position="54"/>
        <end position="73"/>
    </location>
</feature>